<gene>
    <name evidence="1" type="ORF">FILTAD_01214</name>
</gene>
<dbReference type="EMBL" id="UXAV01000032">
    <property type="protein sequence ID" value="VDC25508.1"/>
    <property type="molecule type" value="Genomic_DNA"/>
</dbReference>
<dbReference type="SUPFAM" id="SSF51182">
    <property type="entry name" value="RmlC-like cupins"/>
    <property type="match status" value="1"/>
</dbReference>
<name>A0A3P5WV02_9BACL</name>
<dbReference type="PANTHER" id="PTHR37694">
    <property type="entry name" value="SLR8022 PROTEIN"/>
    <property type="match status" value="1"/>
</dbReference>
<dbReference type="Proteomes" id="UP000270468">
    <property type="component" value="Unassembled WGS sequence"/>
</dbReference>
<dbReference type="InterPro" id="IPR014710">
    <property type="entry name" value="RmlC-like_jellyroll"/>
</dbReference>
<dbReference type="PANTHER" id="PTHR37694:SF1">
    <property type="entry name" value="SLR8022 PROTEIN"/>
    <property type="match status" value="1"/>
</dbReference>
<organism evidence="1 2">
    <name type="scientific">Filibacter tadaridae</name>
    <dbReference type="NCBI Taxonomy" id="2483811"/>
    <lineage>
        <taxon>Bacteria</taxon>
        <taxon>Bacillati</taxon>
        <taxon>Bacillota</taxon>
        <taxon>Bacilli</taxon>
        <taxon>Bacillales</taxon>
        <taxon>Caryophanaceae</taxon>
        <taxon>Filibacter</taxon>
    </lineage>
</organism>
<dbReference type="AlphaFoldDB" id="A0A3P5WV02"/>
<evidence type="ECO:0008006" key="3">
    <source>
        <dbReference type="Google" id="ProtNLM"/>
    </source>
</evidence>
<evidence type="ECO:0000313" key="2">
    <source>
        <dbReference type="Proteomes" id="UP000270468"/>
    </source>
</evidence>
<dbReference type="OrthoDB" id="5243866at2"/>
<proteinExistence type="predicted"/>
<accession>A0A3P5WV02</accession>
<dbReference type="Gene3D" id="2.60.120.10">
    <property type="entry name" value="Jelly Rolls"/>
    <property type="match status" value="1"/>
</dbReference>
<dbReference type="RefSeq" id="WP_124069636.1">
    <property type="nucleotide sequence ID" value="NZ_CBCRXF010000014.1"/>
</dbReference>
<sequence length="99" mass="11079">MNLVLSPSKLDDKNKHVAKLVALENTTITNIQLKAGEEIPEHDSKNEVVVAVRKGIVKFLVEGHEVHVTQENLLHLAPYEKHSLRAVEDADILVMQIKP</sequence>
<dbReference type="InterPro" id="IPR011051">
    <property type="entry name" value="RmlC_Cupin_sf"/>
</dbReference>
<keyword evidence="2" id="KW-1185">Reference proteome</keyword>
<reference evidence="1 2" key="1">
    <citation type="submission" date="2018-11" db="EMBL/GenBank/DDBJ databases">
        <authorList>
            <person name="Criscuolo A."/>
        </authorList>
    </citation>
    <scope>NUCLEOTIDE SEQUENCE [LARGE SCALE GENOMIC DNA]</scope>
    <source>
        <strain evidence="1">ATB-66</strain>
    </source>
</reference>
<protein>
    <recommendedName>
        <fullName evidence="3">AraC-type arabinose-binding/dimerisation domain-containing protein</fullName>
    </recommendedName>
</protein>
<evidence type="ECO:0000313" key="1">
    <source>
        <dbReference type="EMBL" id="VDC25508.1"/>
    </source>
</evidence>